<organism evidence="5 6">
    <name type="scientific">Persephonella marina (strain DSM 14350 / EX-H1)</name>
    <dbReference type="NCBI Taxonomy" id="123214"/>
    <lineage>
        <taxon>Bacteria</taxon>
        <taxon>Pseudomonadati</taxon>
        <taxon>Aquificota</taxon>
        <taxon>Aquificia</taxon>
        <taxon>Aquificales</taxon>
        <taxon>Hydrogenothermaceae</taxon>
        <taxon>Persephonella</taxon>
    </lineage>
</organism>
<evidence type="ECO:0000256" key="3">
    <source>
        <dbReference type="PIRSR" id="PIRSR005962-1"/>
    </source>
</evidence>
<keyword evidence="5" id="KW-0121">Carboxypeptidase</keyword>
<feature type="binding site" evidence="3">
    <location>
        <position position="371"/>
    </location>
    <ligand>
        <name>Mn(2+)</name>
        <dbReference type="ChEBI" id="CHEBI:29035"/>
        <label>2</label>
    </ligand>
</feature>
<reference evidence="5 6" key="1">
    <citation type="journal article" date="2009" name="J. Bacteriol.">
        <title>Complete and draft genome sequences of six members of the Aquificales.</title>
        <authorList>
            <person name="Reysenbach A.L."/>
            <person name="Hamamura N."/>
            <person name="Podar M."/>
            <person name="Griffiths E."/>
            <person name="Ferreira S."/>
            <person name="Hochstein R."/>
            <person name="Heidelberg J."/>
            <person name="Johnson J."/>
            <person name="Mead D."/>
            <person name="Pohorille A."/>
            <person name="Sarmiento M."/>
            <person name="Schweighofer K."/>
            <person name="Seshadri R."/>
            <person name="Voytek M.A."/>
        </authorList>
    </citation>
    <scope>NUCLEOTIDE SEQUENCE [LARGE SCALE GENOMIC DNA]</scope>
    <source>
        <strain evidence="6">DSM 14350 / EX-H1</strain>
    </source>
</reference>
<dbReference type="AlphaFoldDB" id="C0QT29"/>
<dbReference type="Gene3D" id="3.40.630.10">
    <property type="entry name" value="Zn peptidases"/>
    <property type="match status" value="1"/>
</dbReference>
<evidence type="ECO:0000313" key="5">
    <source>
        <dbReference type="EMBL" id="ACO04825.1"/>
    </source>
</evidence>
<feature type="binding site" evidence="3">
    <location>
        <position position="107"/>
    </location>
    <ligand>
        <name>Mn(2+)</name>
        <dbReference type="ChEBI" id="CHEBI:29035"/>
        <label>2</label>
    </ligand>
</feature>
<evidence type="ECO:0000313" key="6">
    <source>
        <dbReference type="Proteomes" id="UP000001366"/>
    </source>
</evidence>
<dbReference type="Proteomes" id="UP000001366">
    <property type="component" value="Chromosome"/>
</dbReference>
<dbReference type="SUPFAM" id="SSF55031">
    <property type="entry name" value="Bacterial exopeptidase dimerisation domain"/>
    <property type="match status" value="1"/>
</dbReference>
<dbReference type="NCBIfam" id="TIGR01891">
    <property type="entry name" value="amidohydrolases"/>
    <property type="match status" value="1"/>
</dbReference>
<feature type="binding site" evidence="3">
    <location>
        <position position="143"/>
    </location>
    <ligand>
        <name>Mn(2+)</name>
        <dbReference type="ChEBI" id="CHEBI:29035"/>
        <label>2</label>
    </ligand>
</feature>
<comment type="cofactor">
    <cofactor evidence="3">
        <name>Mn(2+)</name>
        <dbReference type="ChEBI" id="CHEBI:29035"/>
    </cofactor>
    <text evidence="3">The Mn(2+) ion enhances activity.</text>
</comment>
<dbReference type="PaxDb" id="123214-PERMA_0047"/>
<dbReference type="KEGG" id="pmx:PERMA_0047"/>
<dbReference type="RefSeq" id="WP_015898929.1">
    <property type="nucleotide sequence ID" value="NC_012440.1"/>
</dbReference>
<keyword evidence="6" id="KW-1185">Reference proteome</keyword>
<accession>C0QT29</accession>
<dbReference type="EC" id="3.4.17.-" evidence="5"/>
<keyword evidence="2 5" id="KW-0378">Hydrolase</keyword>
<keyword evidence="5" id="KW-0645">Protease</keyword>
<feature type="binding site" evidence="3">
    <location>
        <position position="109"/>
    </location>
    <ligand>
        <name>Mn(2+)</name>
        <dbReference type="ChEBI" id="CHEBI:29035"/>
        <label>2</label>
    </ligand>
</feature>
<dbReference type="Pfam" id="PF07687">
    <property type="entry name" value="M20_dimer"/>
    <property type="match status" value="1"/>
</dbReference>
<dbReference type="FunFam" id="3.30.70.360:FF:000014">
    <property type="entry name" value="N-acyl-L-amino acid amidohydrolase"/>
    <property type="match status" value="1"/>
</dbReference>
<dbReference type="GO" id="GO:0046872">
    <property type="term" value="F:metal ion binding"/>
    <property type="evidence" value="ECO:0007669"/>
    <property type="project" value="UniProtKB-KW"/>
</dbReference>
<dbReference type="Pfam" id="PF01546">
    <property type="entry name" value="Peptidase_M20"/>
    <property type="match status" value="1"/>
</dbReference>
<name>C0QT29_PERMH</name>
<gene>
    <name evidence="5" type="ordered locus">PERMA_0047</name>
</gene>
<evidence type="ECO:0000259" key="4">
    <source>
        <dbReference type="Pfam" id="PF07687"/>
    </source>
</evidence>
<proteinExistence type="inferred from homology"/>
<dbReference type="EMBL" id="CP001230">
    <property type="protein sequence ID" value="ACO04825.1"/>
    <property type="molecule type" value="Genomic_DNA"/>
</dbReference>
<feature type="binding site" evidence="3">
    <location>
        <position position="171"/>
    </location>
    <ligand>
        <name>Mn(2+)</name>
        <dbReference type="ChEBI" id="CHEBI:29035"/>
        <label>2</label>
    </ligand>
</feature>
<keyword evidence="3" id="KW-0479">Metal-binding</keyword>
<dbReference type="OrthoDB" id="9776731at2"/>
<comment type="similarity">
    <text evidence="1">Belongs to the peptidase M20 family.</text>
</comment>
<protein>
    <submittedName>
        <fullName evidence="5">Thermostable carboxypeptidase 1</fullName>
        <ecNumber evidence="5">3.4.17.-</ecNumber>
    </submittedName>
</protein>
<keyword evidence="3" id="KW-0464">Manganese</keyword>
<dbReference type="HOGENOM" id="CLU_023257_0_1_0"/>
<dbReference type="InterPro" id="IPR036264">
    <property type="entry name" value="Bact_exopeptidase_dim_dom"/>
</dbReference>
<dbReference type="PANTHER" id="PTHR11014:SF63">
    <property type="entry name" value="METALLOPEPTIDASE, PUTATIVE (AFU_ORTHOLOGUE AFUA_6G09600)-RELATED"/>
    <property type="match status" value="1"/>
</dbReference>
<dbReference type="SUPFAM" id="SSF53187">
    <property type="entry name" value="Zn-dependent exopeptidases"/>
    <property type="match status" value="1"/>
</dbReference>
<dbReference type="Gene3D" id="3.30.70.360">
    <property type="match status" value="1"/>
</dbReference>
<evidence type="ECO:0000256" key="1">
    <source>
        <dbReference type="ARBA" id="ARBA00006153"/>
    </source>
</evidence>
<dbReference type="eggNOG" id="COG1473">
    <property type="taxonomic scope" value="Bacteria"/>
</dbReference>
<evidence type="ECO:0000256" key="2">
    <source>
        <dbReference type="ARBA" id="ARBA00022801"/>
    </source>
</evidence>
<sequence length="401" mass="44596">MGDIKEEIKDLAESIKDQIVQWRRRIHMYPEISSEEYRTSEFVAEKLEEFGVDKVIRNFGGTTAVVGIIKGQEDITVALRADMDALPMEEKTGKEYSSKIKGVMHSCGHDAHTAMLLGAAKVLVQIKDKLKGNVKLIFQPCEERQDCRGARTLVQKGVLKDPDVSAIFGLHVFPELPAGVFGTKEGHFLASSDVFRIKIIGKGTHASRPHKGVDPVLVSAQVINALHHIVSRKVDPLHPAVLTIGKIKGGFAENIIPEVVEMEGTVRTLSLDLRDMIPVWIEDTIKGVTSAYGARYEFSFKEGNPPVINDRLTTRFTFSMLKDLFGDDRVVELENPTMGGEDFSEYLMKVPGTFIRLGIRNEKKGITAPLHSPLFDVDEDVLPDGSSALAYLAYRWLEEHS</sequence>
<dbReference type="GO" id="GO:0004180">
    <property type="term" value="F:carboxypeptidase activity"/>
    <property type="evidence" value="ECO:0007669"/>
    <property type="project" value="UniProtKB-KW"/>
</dbReference>
<dbReference type="InterPro" id="IPR017439">
    <property type="entry name" value="Amidohydrolase"/>
</dbReference>
<feature type="domain" description="Peptidase M20 dimerisation" evidence="4">
    <location>
        <begin position="195"/>
        <end position="277"/>
    </location>
</feature>
<dbReference type="PANTHER" id="PTHR11014">
    <property type="entry name" value="PEPTIDASE M20 FAMILY MEMBER"/>
    <property type="match status" value="1"/>
</dbReference>
<dbReference type="PIRSF" id="PIRSF005962">
    <property type="entry name" value="Pept_M20D_amidohydro"/>
    <property type="match status" value="1"/>
</dbReference>
<dbReference type="InterPro" id="IPR002933">
    <property type="entry name" value="Peptidase_M20"/>
</dbReference>
<dbReference type="STRING" id="123214.PERMA_0047"/>
<dbReference type="InterPro" id="IPR011650">
    <property type="entry name" value="Peptidase_M20_dimer"/>
</dbReference>